<reference evidence="1" key="1">
    <citation type="submission" date="2017-07" db="EMBL/GenBank/DDBJ databases">
        <title>Taro Niue Genome Assembly and Annotation.</title>
        <authorList>
            <person name="Atibalentja N."/>
            <person name="Keating K."/>
            <person name="Fields C.J."/>
        </authorList>
    </citation>
    <scope>NUCLEOTIDE SEQUENCE</scope>
    <source>
        <strain evidence="1">Niue_2</strain>
        <tissue evidence="1">Leaf</tissue>
    </source>
</reference>
<accession>A0A843VJ97</accession>
<gene>
    <name evidence="1" type="ORF">Taro_026000</name>
</gene>
<dbReference type="EMBL" id="NMUH01001552">
    <property type="protein sequence ID" value="MQL93354.1"/>
    <property type="molecule type" value="Genomic_DNA"/>
</dbReference>
<sequence length="118" mass="13612">MVCLISLETPDVGDIPQLRMTPDVATFRDLRLDYGTYPAVAAPSRLIKSSSTGAQYRPQMWQTFHKKRLDYGTHPAVTIYGRSILILYLWRPQMWETFHKLRMDYGTYAAVAAPLRFV</sequence>
<keyword evidence="2" id="KW-1185">Reference proteome</keyword>
<dbReference type="AlphaFoldDB" id="A0A843VJ97"/>
<evidence type="ECO:0000313" key="2">
    <source>
        <dbReference type="Proteomes" id="UP000652761"/>
    </source>
</evidence>
<evidence type="ECO:0000313" key="1">
    <source>
        <dbReference type="EMBL" id="MQL93354.1"/>
    </source>
</evidence>
<protein>
    <submittedName>
        <fullName evidence="1">Uncharacterized protein</fullName>
    </submittedName>
</protein>
<comment type="caution">
    <text evidence="1">The sequence shown here is derived from an EMBL/GenBank/DDBJ whole genome shotgun (WGS) entry which is preliminary data.</text>
</comment>
<name>A0A843VJ97_COLES</name>
<proteinExistence type="predicted"/>
<organism evidence="1 2">
    <name type="scientific">Colocasia esculenta</name>
    <name type="common">Wild taro</name>
    <name type="synonym">Arum esculentum</name>
    <dbReference type="NCBI Taxonomy" id="4460"/>
    <lineage>
        <taxon>Eukaryota</taxon>
        <taxon>Viridiplantae</taxon>
        <taxon>Streptophyta</taxon>
        <taxon>Embryophyta</taxon>
        <taxon>Tracheophyta</taxon>
        <taxon>Spermatophyta</taxon>
        <taxon>Magnoliopsida</taxon>
        <taxon>Liliopsida</taxon>
        <taxon>Araceae</taxon>
        <taxon>Aroideae</taxon>
        <taxon>Colocasieae</taxon>
        <taxon>Colocasia</taxon>
    </lineage>
</organism>
<dbReference type="Proteomes" id="UP000652761">
    <property type="component" value="Unassembled WGS sequence"/>
</dbReference>